<sequence>MASFEEDTLAEFAAVNTVALTALKAIALLQPDSSAFLAQILEGGLKAMEQTNYWSIPADRREAFLENAKARYSDAIASIRVR</sequence>
<evidence type="ECO:0000313" key="2">
    <source>
        <dbReference type="Proteomes" id="UP000199647"/>
    </source>
</evidence>
<dbReference type="AlphaFoldDB" id="A0A1H9QG72"/>
<dbReference type="STRING" id="1855383.SAMN05216548_12727"/>
<dbReference type="RefSeq" id="WP_092499888.1">
    <property type="nucleotide sequence ID" value="NZ_FOFG01000027.1"/>
</dbReference>
<protein>
    <submittedName>
        <fullName evidence="1">Uncharacterized protein</fullName>
    </submittedName>
</protein>
<dbReference type="EMBL" id="FOFG01000027">
    <property type="protein sequence ID" value="SER58849.1"/>
    <property type="molecule type" value="Genomic_DNA"/>
</dbReference>
<proteinExistence type="predicted"/>
<gene>
    <name evidence="1" type="ORF">SAMN05216548_12727</name>
</gene>
<name>A0A1H9QG72_9HYPH</name>
<organism evidence="1 2">
    <name type="scientific">Faunimonas pinastri</name>
    <dbReference type="NCBI Taxonomy" id="1855383"/>
    <lineage>
        <taxon>Bacteria</taxon>
        <taxon>Pseudomonadati</taxon>
        <taxon>Pseudomonadota</taxon>
        <taxon>Alphaproteobacteria</taxon>
        <taxon>Hyphomicrobiales</taxon>
        <taxon>Afifellaceae</taxon>
        <taxon>Faunimonas</taxon>
    </lineage>
</organism>
<accession>A0A1H9QG72</accession>
<reference evidence="1 2" key="1">
    <citation type="submission" date="2016-10" db="EMBL/GenBank/DDBJ databases">
        <authorList>
            <person name="de Groot N.N."/>
        </authorList>
    </citation>
    <scope>NUCLEOTIDE SEQUENCE [LARGE SCALE GENOMIC DNA]</scope>
    <source>
        <strain evidence="1 2">A52C2</strain>
    </source>
</reference>
<dbReference type="Proteomes" id="UP000199647">
    <property type="component" value="Unassembled WGS sequence"/>
</dbReference>
<evidence type="ECO:0000313" key="1">
    <source>
        <dbReference type="EMBL" id="SER58849.1"/>
    </source>
</evidence>
<dbReference type="OrthoDB" id="9946901at2"/>
<keyword evidence="2" id="KW-1185">Reference proteome</keyword>